<comment type="caution">
    <text evidence="1">The sequence shown here is derived from an EMBL/GenBank/DDBJ whole genome shotgun (WGS) entry which is preliminary data.</text>
</comment>
<organism evidence="1 2">
    <name type="scientific">Phomopsis amygdali</name>
    <name type="common">Fusicoccum amygdali</name>
    <dbReference type="NCBI Taxonomy" id="1214568"/>
    <lineage>
        <taxon>Eukaryota</taxon>
        <taxon>Fungi</taxon>
        <taxon>Dikarya</taxon>
        <taxon>Ascomycota</taxon>
        <taxon>Pezizomycotina</taxon>
        <taxon>Sordariomycetes</taxon>
        <taxon>Sordariomycetidae</taxon>
        <taxon>Diaporthales</taxon>
        <taxon>Diaporthaceae</taxon>
        <taxon>Diaporthe</taxon>
    </lineage>
</organism>
<protein>
    <submittedName>
        <fullName evidence="1">Uncharacterized protein</fullName>
    </submittedName>
</protein>
<evidence type="ECO:0000313" key="2">
    <source>
        <dbReference type="Proteomes" id="UP001265746"/>
    </source>
</evidence>
<sequence>MVIANEELNQVAPHDIATFHDNGALLAPNVYGEMLIHTIVNMTPEFNVPEVLDKSKVTGAADQVIAYINTHFAQYIWPDIDELNTISSEKPAQDNPTPNCNIFTLAPYNLANDSLKDLKQLGNHYFNLGPGSRTCSQVRCREDSTGRRAAIWWCNDDLIGATAPAYELAELAELIIPTCVEFDIPSAYTRGQIFHKTYPWNAIVTSSDRCD</sequence>
<name>A0AAD9S385_PHOAM</name>
<accession>A0AAD9S385</accession>
<reference evidence="1" key="1">
    <citation type="submission" date="2023-06" db="EMBL/GenBank/DDBJ databases">
        <authorList>
            <person name="Noh H."/>
        </authorList>
    </citation>
    <scope>NUCLEOTIDE SEQUENCE</scope>
    <source>
        <strain evidence="1">DUCC20226</strain>
    </source>
</reference>
<gene>
    <name evidence="1" type="ORF">N8I77_011691</name>
</gene>
<dbReference type="Proteomes" id="UP001265746">
    <property type="component" value="Unassembled WGS sequence"/>
</dbReference>
<dbReference type="EMBL" id="JAUJFL010000008">
    <property type="protein sequence ID" value="KAK2598267.1"/>
    <property type="molecule type" value="Genomic_DNA"/>
</dbReference>
<evidence type="ECO:0000313" key="1">
    <source>
        <dbReference type="EMBL" id="KAK2598267.1"/>
    </source>
</evidence>
<keyword evidence="2" id="KW-1185">Reference proteome</keyword>
<dbReference type="AlphaFoldDB" id="A0AAD9S385"/>
<proteinExistence type="predicted"/>